<keyword evidence="2" id="KW-0418">Kinase</keyword>
<dbReference type="Proteomes" id="UP001165740">
    <property type="component" value="Chromosome 9"/>
</dbReference>
<dbReference type="RefSeq" id="XP_055897589.1">
    <property type="nucleotide sequence ID" value="XM_056041614.1"/>
</dbReference>
<evidence type="ECO:0000256" key="1">
    <source>
        <dbReference type="ARBA" id="ARBA00022679"/>
    </source>
</evidence>
<evidence type="ECO:0000313" key="6">
    <source>
        <dbReference type="RefSeq" id="XP_055897590.1"/>
    </source>
</evidence>
<dbReference type="RefSeq" id="XP_055897590.1">
    <property type="nucleotide sequence ID" value="XM_056041615.1"/>
</dbReference>
<dbReference type="RefSeq" id="XP_055897591.1">
    <property type="nucleotide sequence ID" value="XM_056041616.1"/>
</dbReference>
<protein>
    <submittedName>
        <fullName evidence="5 6">Ketohexokinase-like</fullName>
    </submittedName>
</protein>
<keyword evidence="1" id="KW-0808">Transferase</keyword>
<evidence type="ECO:0000313" key="4">
    <source>
        <dbReference type="Proteomes" id="UP001165740"/>
    </source>
</evidence>
<dbReference type="GO" id="GO:0006000">
    <property type="term" value="P:fructose metabolic process"/>
    <property type="evidence" value="ECO:0007669"/>
    <property type="project" value="InterPro"/>
</dbReference>
<evidence type="ECO:0000256" key="2">
    <source>
        <dbReference type="ARBA" id="ARBA00022777"/>
    </source>
</evidence>
<feature type="domain" description="Carbohydrate kinase PfkB" evidence="3">
    <location>
        <begin position="19"/>
        <end position="323"/>
    </location>
</feature>
<dbReference type="PANTHER" id="PTHR42774:SF3">
    <property type="entry name" value="KETOHEXOKINASE"/>
    <property type="match status" value="1"/>
</dbReference>
<dbReference type="GO" id="GO:0004454">
    <property type="term" value="F:ketohexokinase activity"/>
    <property type="evidence" value="ECO:0007669"/>
    <property type="project" value="InterPro"/>
</dbReference>
<dbReference type="CDD" id="cd01939">
    <property type="entry name" value="Ketohexokinase"/>
    <property type="match status" value="1"/>
</dbReference>
<dbReference type="Gene3D" id="3.40.1190.20">
    <property type="match status" value="1"/>
</dbReference>
<organism evidence="4 8">
    <name type="scientific">Biomphalaria glabrata</name>
    <name type="common">Bloodfluke planorb</name>
    <name type="synonym">Freshwater snail</name>
    <dbReference type="NCBI Taxonomy" id="6526"/>
    <lineage>
        <taxon>Eukaryota</taxon>
        <taxon>Metazoa</taxon>
        <taxon>Spiralia</taxon>
        <taxon>Lophotrochozoa</taxon>
        <taxon>Mollusca</taxon>
        <taxon>Gastropoda</taxon>
        <taxon>Heterobranchia</taxon>
        <taxon>Euthyneura</taxon>
        <taxon>Panpulmonata</taxon>
        <taxon>Hygrophila</taxon>
        <taxon>Lymnaeoidea</taxon>
        <taxon>Planorbidae</taxon>
        <taxon>Biomphalaria</taxon>
    </lineage>
</organism>
<evidence type="ECO:0000313" key="7">
    <source>
        <dbReference type="RefSeq" id="XP_055897591.1"/>
    </source>
</evidence>
<name>A0A9W3BDT3_BIOGL</name>
<dbReference type="GeneID" id="106067489"/>
<dbReference type="OrthoDB" id="204058at2759"/>
<dbReference type="InterPro" id="IPR029056">
    <property type="entry name" value="Ribokinase-like"/>
</dbReference>
<dbReference type="AlphaFoldDB" id="A0A9W3BDT3"/>
<dbReference type="InterPro" id="IPR052562">
    <property type="entry name" value="Ketohexokinase-related"/>
</dbReference>
<dbReference type="PANTHER" id="PTHR42774">
    <property type="entry name" value="PHOSPHOTRANSFERASE SYSTEM TRANSPORT PROTEIN"/>
    <property type="match status" value="1"/>
</dbReference>
<reference evidence="5 6" key="1">
    <citation type="submission" date="2025-04" db="UniProtKB">
        <authorList>
            <consortium name="RefSeq"/>
        </authorList>
    </citation>
    <scope>IDENTIFICATION</scope>
</reference>
<keyword evidence="4" id="KW-1185">Reference proteome</keyword>
<dbReference type="OMA" id="CNLATRK"/>
<dbReference type="InterPro" id="IPR002173">
    <property type="entry name" value="Carboh/pur_kinase_PfkB_CS"/>
</dbReference>
<evidence type="ECO:0000313" key="5">
    <source>
        <dbReference type="RefSeq" id="XP_055897589.1"/>
    </source>
</evidence>
<sequence>MMFCGGAKDKDDQNVKPQKHVLCIGMACVDFVNIVKEFPLEDSDQRIQDYYWQRGGNASNNCTVLSLLSIPCEFMGVLGTEGVEASWILKDFESFNINTEHCVIKDVHCPVGTIILNMTNGTRTILFFPRDRPEMLYEDFQLKFKKDFSAYSWIHFELCSNVLEISKMIDDVLCYKNSNGQPVVSIEIEKPEFHNYNLVINKADLVFVSKDYAKSKGFANAKEAVSGFYNLCKEGAILVCAWSEQGASLCINNEVLTCPALQNIKVVDTLGAGDTFVAGFVGSLLSQRFYPTEPEHTTKIITKLEYALNYACHLAGLKCSMYGYTGLKDCYKCIDAELK</sequence>
<evidence type="ECO:0000259" key="3">
    <source>
        <dbReference type="Pfam" id="PF00294"/>
    </source>
</evidence>
<evidence type="ECO:0000313" key="8">
    <source>
        <dbReference type="RefSeq" id="XP_055897593.1"/>
    </source>
</evidence>
<dbReference type="InterPro" id="IPR034093">
    <property type="entry name" value="KHK"/>
</dbReference>
<dbReference type="InterPro" id="IPR011611">
    <property type="entry name" value="PfkB_dom"/>
</dbReference>
<accession>A0A9W3BDT3</accession>
<dbReference type="Pfam" id="PF00294">
    <property type="entry name" value="PfkB"/>
    <property type="match status" value="1"/>
</dbReference>
<proteinExistence type="predicted"/>
<gene>
    <name evidence="5 6 7 8" type="primary">LOC106067489</name>
</gene>
<dbReference type="SUPFAM" id="SSF53613">
    <property type="entry name" value="Ribokinase-like"/>
    <property type="match status" value="1"/>
</dbReference>
<dbReference type="PROSITE" id="PS00584">
    <property type="entry name" value="PFKB_KINASES_2"/>
    <property type="match status" value="1"/>
</dbReference>
<dbReference type="RefSeq" id="XP_055897593.1">
    <property type="nucleotide sequence ID" value="XM_056041618.1"/>
</dbReference>